<protein>
    <submittedName>
        <fullName evidence="1">Uncharacterized protein</fullName>
    </submittedName>
</protein>
<name>A0AAQ3MQS2_VIGMU</name>
<sequence>MFIFFFSQTDEITYSHSYNNPFFPLSLFRTSKCNVLKLALSVLVSLLLTSSVQSQTCMNHTFTDNKVFFTSTGPTTRPQPSWTWHSDTPESTLRIGGLHGPSIPTTTSIQLWLEHRIRWCPKSIHLFHPRLLNPVDRGKHLA</sequence>
<proteinExistence type="predicted"/>
<evidence type="ECO:0000313" key="1">
    <source>
        <dbReference type="EMBL" id="WVY95405.1"/>
    </source>
</evidence>
<organism evidence="1 2">
    <name type="scientific">Vigna mungo</name>
    <name type="common">Black gram</name>
    <name type="synonym">Phaseolus mungo</name>
    <dbReference type="NCBI Taxonomy" id="3915"/>
    <lineage>
        <taxon>Eukaryota</taxon>
        <taxon>Viridiplantae</taxon>
        <taxon>Streptophyta</taxon>
        <taxon>Embryophyta</taxon>
        <taxon>Tracheophyta</taxon>
        <taxon>Spermatophyta</taxon>
        <taxon>Magnoliopsida</taxon>
        <taxon>eudicotyledons</taxon>
        <taxon>Gunneridae</taxon>
        <taxon>Pentapetalae</taxon>
        <taxon>rosids</taxon>
        <taxon>fabids</taxon>
        <taxon>Fabales</taxon>
        <taxon>Fabaceae</taxon>
        <taxon>Papilionoideae</taxon>
        <taxon>50 kb inversion clade</taxon>
        <taxon>NPAAA clade</taxon>
        <taxon>indigoferoid/millettioid clade</taxon>
        <taxon>Phaseoleae</taxon>
        <taxon>Vigna</taxon>
    </lineage>
</organism>
<dbReference type="EMBL" id="CP144691">
    <property type="protein sequence ID" value="WVY95405.1"/>
    <property type="molecule type" value="Genomic_DNA"/>
</dbReference>
<dbReference type="AlphaFoldDB" id="A0AAQ3MQS2"/>
<gene>
    <name evidence="1" type="ORF">V8G54_034493</name>
</gene>
<reference evidence="1 2" key="1">
    <citation type="journal article" date="2023" name="Life. Sci Alliance">
        <title>Evolutionary insights into 3D genome organization and epigenetic landscape of Vigna mungo.</title>
        <authorList>
            <person name="Junaid A."/>
            <person name="Singh B."/>
            <person name="Bhatia S."/>
        </authorList>
    </citation>
    <scope>NUCLEOTIDE SEQUENCE [LARGE SCALE GENOMIC DNA]</scope>
    <source>
        <strain evidence="1">Urdbean</strain>
    </source>
</reference>
<dbReference type="Proteomes" id="UP001374535">
    <property type="component" value="Chromosome 10"/>
</dbReference>
<evidence type="ECO:0000313" key="2">
    <source>
        <dbReference type="Proteomes" id="UP001374535"/>
    </source>
</evidence>
<accession>A0AAQ3MQS2</accession>
<keyword evidence="2" id="KW-1185">Reference proteome</keyword>